<dbReference type="PROSITE" id="PS51257">
    <property type="entry name" value="PROKAR_LIPOPROTEIN"/>
    <property type="match status" value="1"/>
</dbReference>
<feature type="signal peptide" evidence="1">
    <location>
        <begin position="1"/>
        <end position="18"/>
    </location>
</feature>
<accession>A0A2M4B7E9</accession>
<proteinExistence type="predicted"/>
<keyword evidence="1" id="KW-0732">Signal</keyword>
<sequence>MHRLAGWPGLAWPPIVSSACMLHYTLTLTLRPFPLPPSPYNPLPLLFPPCSHNKQKKAKLASWDPEYPVPVYVRSGGARGGGGGGGGGRGCILNFGCLRKGS</sequence>
<dbReference type="EMBL" id="GGFK01015626">
    <property type="protein sequence ID" value="MBW48947.1"/>
    <property type="molecule type" value="Transcribed_RNA"/>
</dbReference>
<protein>
    <submittedName>
        <fullName evidence="2">Putative secreted protein</fullName>
    </submittedName>
</protein>
<dbReference type="AlphaFoldDB" id="A0A2M4B7E9"/>
<evidence type="ECO:0000313" key="2">
    <source>
        <dbReference type="EMBL" id="MBW48947.1"/>
    </source>
</evidence>
<reference evidence="2" key="1">
    <citation type="submission" date="2018-01" db="EMBL/GenBank/DDBJ databases">
        <title>An insight into the sialome of Amazonian anophelines.</title>
        <authorList>
            <person name="Ribeiro J.M."/>
            <person name="Scarpassa V."/>
            <person name="Calvo E."/>
        </authorList>
    </citation>
    <scope>NUCLEOTIDE SEQUENCE</scope>
    <source>
        <tissue evidence="2">Salivary glands</tissue>
    </source>
</reference>
<feature type="chain" id="PRO_5014610721" evidence="1">
    <location>
        <begin position="19"/>
        <end position="102"/>
    </location>
</feature>
<name>A0A2M4B7E9_9DIPT</name>
<evidence type="ECO:0000256" key="1">
    <source>
        <dbReference type="SAM" id="SignalP"/>
    </source>
</evidence>
<organism evidence="2">
    <name type="scientific">Anopheles triannulatus</name>
    <dbReference type="NCBI Taxonomy" id="58253"/>
    <lineage>
        <taxon>Eukaryota</taxon>
        <taxon>Metazoa</taxon>
        <taxon>Ecdysozoa</taxon>
        <taxon>Arthropoda</taxon>
        <taxon>Hexapoda</taxon>
        <taxon>Insecta</taxon>
        <taxon>Pterygota</taxon>
        <taxon>Neoptera</taxon>
        <taxon>Endopterygota</taxon>
        <taxon>Diptera</taxon>
        <taxon>Nematocera</taxon>
        <taxon>Culicoidea</taxon>
        <taxon>Culicidae</taxon>
        <taxon>Anophelinae</taxon>
        <taxon>Anopheles</taxon>
    </lineage>
</organism>